<feature type="compositionally biased region" description="Pro residues" evidence="5">
    <location>
        <begin position="351"/>
        <end position="364"/>
    </location>
</feature>
<dbReference type="PANTHER" id="PTHR23076:SF37">
    <property type="entry name" value="ATP-DEPENDENT ZINC METALLOPROTEASE FTSH 4, MITOCHONDRIAL"/>
    <property type="match status" value="1"/>
</dbReference>
<feature type="compositionally biased region" description="Acidic residues" evidence="5">
    <location>
        <begin position="253"/>
        <end position="267"/>
    </location>
</feature>
<accession>A0A2J8ADZ8</accession>
<dbReference type="InterPro" id="IPR037219">
    <property type="entry name" value="Peptidase_M41-like"/>
</dbReference>
<reference evidence="9 10" key="1">
    <citation type="journal article" date="2017" name="Mol. Biol. Evol.">
        <title>The 4-celled Tetrabaena socialis nuclear genome reveals the essential components for genetic control of cell number at the origin of multicellularity in the volvocine lineage.</title>
        <authorList>
            <person name="Featherston J."/>
            <person name="Arakaki Y."/>
            <person name="Hanschen E.R."/>
            <person name="Ferris P.J."/>
            <person name="Michod R.E."/>
            <person name="Olson B.J.S.C."/>
            <person name="Nozaki H."/>
            <person name="Durand P.M."/>
        </authorList>
    </citation>
    <scope>NUCLEOTIDE SEQUENCE [LARGE SCALE GENOMIC DNA]</scope>
    <source>
        <strain evidence="9 10">NIES-571</strain>
    </source>
</reference>
<dbReference type="GO" id="GO:0045037">
    <property type="term" value="P:protein import into chloroplast stroma"/>
    <property type="evidence" value="ECO:0007669"/>
    <property type="project" value="TreeGrafter"/>
</dbReference>
<dbReference type="SUPFAM" id="SSF140990">
    <property type="entry name" value="FtsH protease domain-like"/>
    <property type="match status" value="1"/>
</dbReference>
<feature type="transmembrane region" description="Helical" evidence="6">
    <location>
        <begin position="600"/>
        <end position="618"/>
    </location>
</feature>
<dbReference type="OrthoDB" id="445896at2759"/>
<dbReference type="Pfam" id="PF02163">
    <property type="entry name" value="Peptidase_M50"/>
    <property type="match status" value="1"/>
</dbReference>
<dbReference type="GO" id="GO:0004176">
    <property type="term" value="F:ATP-dependent peptidase activity"/>
    <property type="evidence" value="ECO:0007669"/>
    <property type="project" value="InterPro"/>
</dbReference>
<evidence type="ECO:0000256" key="3">
    <source>
        <dbReference type="ARBA" id="ARBA00022989"/>
    </source>
</evidence>
<dbReference type="GO" id="GO:0004222">
    <property type="term" value="F:metalloendopeptidase activity"/>
    <property type="evidence" value="ECO:0007669"/>
    <property type="project" value="InterPro"/>
</dbReference>
<dbReference type="PANTHER" id="PTHR23076">
    <property type="entry name" value="METALLOPROTEASE M41 FTSH"/>
    <property type="match status" value="1"/>
</dbReference>
<dbReference type="Gene3D" id="1.20.58.760">
    <property type="entry name" value="Peptidase M41"/>
    <property type="match status" value="1"/>
</dbReference>
<evidence type="ECO:0000256" key="5">
    <source>
        <dbReference type="SAM" id="MobiDB-lite"/>
    </source>
</evidence>
<comment type="caution">
    <text evidence="9">The sequence shown here is derived from an EMBL/GenBank/DDBJ whole genome shotgun (WGS) entry which is preliminary data.</text>
</comment>
<evidence type="ECO:0000259" key="7">
    <source>
        <dbReference type="Pfam" id="PF01434"/>
    </source>
</evidence>
<feature type="compositionally biased region" description="Low complexity" evidence="5">
    <location>
        <begin position="90"/>
        <end position="119"/>
    </location>
</feature>
<evidence type="ECO:0000256" key="1">
    <source>
        <dbReference type="ARBA" id="ARBA00004141"/>
    </source>
</evidence>
<name>A0A2J8ADZ8_9CHLO</name>
<organism evidence="9 10">
    <name type="scientific">Tetrabaena socialis</name>
    <dbReference type="NCBI Taxonomy" id="47790"/>
    <lineage>
        <taxon>Eukaryota</taxon>
        <taxon>Viridiplantae</taxon>
        <taxon>Chlorophyta</taxon>
        <taxon>core chlorophytes</taxon>
        <taxon>Chlorophyceae</taxon>
        <taxon>CS clade</taxon>
        <taxon>Chlamydomonadales</taxon>
        <taxon>Tetrabaenaceae</taxon>
        <taxon>Tetrabaena</taxon>
    </lineage>
</organism>
<dbReference type="EMBL" id="PGGS01000048">
    <property type="protein sequence ID" value="PNH10732.1"/>
    <property type="molecule type" value="Genomic_DNA"/>
</dbReference>
<comment type="subcellular location">
    <subcellularLocation>
        <location evidence="1">Membrane</location>
        <topology evidence="1">Multi-pass membrane protein</topology>
    </subcellularLocation>
</comment>
<proteinExistence type="predicted"/>
<gene>
    <name evidence="9" type="ORF">TSOC_002512</name>
</gene>
<dbReference type="GO" id="GO:0016020">
    <property type="term" value="C:membrane"/>
    <property type="evidence" value="ECO:0007669"/>
    <property type="project" value="UniProtKB-SubCell"/>
</dbReference>
<dbReference type="InterPro" id="IPR008915">
    <property type="entry name" value="Peptidase_M50"/>
</dbReference>
<evidence type="ECO:0000256" key="6">
    <source>
        <dbReference type="SAM" id="Phobius"/>
    </source>
</evidence>
<keyword evidence="9" id="KW-0378">Hydrolase</keyword>
<keyword evidence="10" id="KW-1185">Reference proteome</keyword>
<feature type="domain" description="Peptidase M50" evidence="8">
    <location>
        <begin position="158"/>
        <end position="203"/>
    </location>
</feature>
<dbReference type="GO" id="GO:0005524">
    <property type="term" value="F:ATP binding"/>
    <property type="evidence" value="ECO:0007669"/>
    <property type="project" value="InterPro"/>
</dbReference>
<keyword evidence="3 6" id="KW-1133">Transmembrane helix</keyword>
<keyword evidence="2 6" id="KW-0812">Transmembrane</keyword>
<protein>
    <submittedName>
        <fullName evidence="9">ATP-dependent zinc metalloprotease FTSH 5, mitochondrial</fullName>
    </submittedName>
</protein>
<feature type="region of interest" description="Disordered" evidence="5">
    <location>
        <begin position="211"/>
        <end position="410"/>
    </location>
</feature>
<feature type="compositionally biased region" description="Low complexity" evidence="5">
    <location>
        <begin position="341"/>
        <end position="350"/>
    </location>
</feature>
<evidence type="ECO:0000313" key="9">
    <source>
        <dbReference type="EMBL" id="PNH10732.1"/>
    </source>
</evidence>
<dbReference type="GO" id="GO:0009507">
    <property type="term" value="C:chloroplast"/>
    <property type="evidence" value="ECO:0007669"/>
    <property type="project" value="TreeGrafter"/>
</dbReference>
<keyword evidence="4 6" id="KW-0472">Membrane</keyword>
<dbReference type="GO" id="GO:0006508">
    <property type="term" value="P:proteolysis"/>
    <property type="evidence" value="ECO:0007669"/>
    <property type="project" value="UniProtKB-KW"/>
</dbReference>
<evidence type="ECO:0000256" key="4">
    <source>
        <dbReference type="ARBA" id="ARBA00023136"/>
    </source>
</evidence>
<feature type="domain" description="Peptidase M41" evidence="7">
    <location>
        <begin position="469"/>
        <end position="544"/>
    </location>
</feature>
<evidence type="ECO:0000259" key="8">
    <source>
        <dbReference type="Pfam" id="PF02163"/>
    </source>
</evidence>
<keyword evidence="9" id="KW-0645">Protease</keyword>
<sequence length="625" mass="65989">MAFRAVLPVVLGSADHLAPEGPAAGPRRGRKSASFSLRVEVKSSALSAWEKAFCLGDQSQPDLVLPSAPPLRDDERQPHHRSVGLEPSTSRPLSAQPLQPQPQPRQLSQQRQQQQEQQPAYSWRADLGRLLQPKTVLLGGLLGGLGFDLAKPGSVLSAIGVLALIVAVHEAGHFAAARLQGIRVTRFAVGFGPTLLSYKTTSSVGSRISANMERLPHPDPGPDPGPGPGPESEGRGGSVTLLPDPNAPPPAGEEGEEEEGYEDDFEAPSEAGTAPPHEPQRPWLSRAGSREAQVLRVPLSREPTPLPPSEGGDGRGAALHVPPGPPGSSGGPRELVPHRPPSTSARAAPPRATPTPPSEQPPPSRSSRGGGSRLASPRRRSSGYQDPDPDPGGRRSATPPPASYRRSPMTAGVLSEAEAAAVAAGGWWRDLRRVRSFSEIETGRLQKQMAVEAAAEAARRAAGGAATAGMALGMVSQLPEEDSTSMSRRQMMARLDVCMGGRVAEELIFGPDDVTTGASSDLRMATALARAMVTKYGMSERLGQRAMVTKYGMSERLGQASLGQTPGQTLDHIWVTKYGMSERLGQALRGRKLPALVEQGFMASGFLLLTALGIGLVIRDTLNLL</sequence>
<dbReference type="Pfam" id="PF01434">
    <property type="entry name" value="Peptidase_M41"/>
    <property type="match status" value="1"/>
</dbReference>
<dbReference type="AlphaFoldDB" id="A0A2J8ADZ8"/>
<feature type="region of interest" description="Disordered" evidence="5">
    <location>
        <begin position="64"/>
        <end position="120"/>
    </location>
</feature>
<dbReference type="InterPro" id="IPR000642">
    <property type="entry name" value="Peptidase_M41"/>
</dbReference>
<evidence type="ECO:0000313" key="10">
    <source>
        <dbReference type="Proteomes" id="UP000236333"/>
    </source>
</evidence>
<dbReference type="Proteomes" id="UP000236333">
    <property type="component" value="Unassembled WGS sequence"/>
</dbReference>
<feature type="compositionally biased region" description="Pro residues" evidence="5">
    <location>
        <begin position="218"/>
        <end position="229"/>
    </location>
</feature>
<keyword evidence="9" id="KW-0482">Metalloprotease</keyword>
<evidence type="ECO:0000256" key="2">
    <source>
        <dbReference type="ARBA" id="ARBA00022692"/>
    </source>
</evidence>